<name>A0A174G121_9BACE</name>
<evidence type="ECO:0000313" key="4">
    <source>
        <dbReference type="Proteomes" id="UP000183040"/>
    </source>
</evidence>
<dbReference type="Proteomes" id="UP000183040">
    <property type="component" value="Unassembled WGS sequence"/>
</dbReference>
<dbReference type="GO" id="GO:0016740">
    <property type="term" value="F:transferase activity"/>
    <property type="evidence" value="ECO:0007669"/>
    <property type="project" value="UniProtKB-KW"/>
</dbReference>
<reference evidence="4 5" key="1">
    <citation type="submission" date="2016-10" db="EMBL/GenBank/DDBJ databases">
        <authorList>
            <person name="de Groot N.N."/>
        </authorList>
    </citation>
    <scope>NUCLEOTIDE SEQUENCE [LARGE SCALE GENOMIC DNA]</scope>
    <source>
        <strain evidence="3 5">NLAE-zl-C202</strain>
        <strain evidence="2 4">NLAE-zl-G339</strain>
    </source>
</reference>
<dbReference type="InterPro" id="IPR001173">
    <property type="entry name" value="Glyco_trans_2-like"/>
</dbReference>
<dbReference type="AlphaFoldDB" id="A0A174G121"/>
<evidence type="ECO:0000313" key="3">
    <source>
        <dbReference type="EMBL" id="SFM61049.1"/>
    </source>
</evidence>
<proteinExistence type="predicted"/>
<evidence type="ECO:0000259" key="1">
    <source>
        <dbReference type="Pfam" id="PF00535"/>
    </source>
</evidence>
<accession>A0A174G121</accession>
<dbReference type="PANTHER" id="PTHR43685:SF2">
    <property type="entry name" value="GLYCOSYLTRANSFERASE 2-LIKE DOMAIN-CONTAINING PROTEIN"/>
    <property type="match status" value="1"/>
</dbReference>
<evidence type="ECO:0000313" key="5">
    <source>
        <dbReference type="Proteomes" id="UP000183766"/>
    </source>
</evidence>
<keyword evidence="3" id="KW-0808">Transferase</keyword>
<dbReference type="EMBL" id="FNRP01000006">
    <property type="protein sequence ID" value="SEA45203.1"/>
    <property type="molecule type" value="Genomic_DNA"/>
</dbReference>
<dbReference type="EMBL" id="FOUM01000007">
    <property type="protein sequence ID" value="SFM61049.1"/>
    <property type="molecule type" value="Genomic_DNA"/>
</dbReference>
<dbReference type="RefSeq" id="WP_009039126.1">
    <property type="nucleotide sequence ID" value="NZ_FNRP01000006.1"/>
</dbReference>
<sequence>MENHPVEVSVIIPNYNYARFLQQRIESVLAQTYTDYEIILLDDASTDDSVSILNHYKTNSRVAHLEINSVNTGSPFAQWQKGISLSRGKYIWIAESDDAADASFLEKAVSVLNQYPHASFCFLGSYCIDENGNKLSTDFDRWTSKQLRRPCNMGVFNGEDYIKHNLYWRNYIYNASGVVFRKQCFEQIKDLSCFSMRYSGDWLFWIEMARQGSVVELYEKLNLFRLHSTSTTVEGNASGNAILEDIQVVHYVESFSYPIECYKRLMRHGMLYKNVKRAKVEPKMRLLLFEKLKGCFGTSVWTYRWERFNKYMSFLNPWQPTRDRERL</sequence>
<dbReference type="Pfam" id="PF00535">
    <property type="entry name" value="Glycos_transf_2"/>
    <property type="match status" value="1"/>
</dbReference>
<feature type="domain" description="Glycosyltransferase 2-like" evidence="1">
    <location>
        <begin position="9"/>
        <end position="139"/>
    </location>
</feature>
<gene>
    <name evidence="2" type="ORF">SAMN04487924_106146</name>
    <name evidence="3" type="ORF">SAMN05216250_107124</name>
</gene>
<dbReference type="SUPFAM" id="SSF53448">
    <property type="entry name" value="Nucleotide-diphospho-sugar transferases"/>
    <property type="match status" value="1"/>
</dbReference>
<organism evidence="3 5">
    <name type="scientific">Bacteroides xylanisolvens</name>
    <dbReference type="NCBI Taxonomy" id="371601"/>
    <lineage>
        <taxon>Bacteria</taxon>
        <taxon>Pseudomonadati</taxon>
        <taxon>Bacteroidota</taxon>
        <taxon>Bacteroidia</taxon>
        <taxon>Bacteroidales</taxon>
        <taxon>Bacteroidaceae</taxon>
        <taxon>Bacteroides</taxon>
    </lineage>
</organism>
<dbReference type="InterPro" id="IPR050834">
    <property type="entry name" value="Glycosyltransf_2"/>
</dbReference>
<dbReference type="InterPro" id="IPR029044">
    <property type="entry name" value="Nucleotide-diphossugar_trans"/>
</dbReference>
<dbReference type="PANTHER" id="PTHR43685">
    <property type="entry name" value="GLYCOSYLTRANSFERASE"/>
    <property type="match status" value="1"/>
</dbReference>
<evidence type="ECO:0000313" key="2">
    <source>
        <dbReference type="EMBL" id="SEA45203.1"/>
    </source>
</evidence>
<dbReference type="Proteomes" id="UP000183766">
    <property type="component" value="Unassembled WGS sequence"/>
</dbReference>
<protein>
    <submittedName>
        <fullName evidence="3">Glycosyltransferase involved in cell wall bisynthesis</fullName>
    </submittedName>
</protein>
<dbReference type="Gene3D" id="3.90.550.10">
    <property type="entry name" value="Spore Coat Polysaccharide Biosynthesis Protein SpsA, Chain A"/>
    <property type="match status" value="1"/>
</dbReference>